<dbReference type="PANTHER" id="PTHR31672:SF13">
    <property type="entry name" value="F-BOX PROTEIN CPR30-LIKE"/>
    <property type="match status" value="1"/>
</dbReference>
<feature type="domain" description="F-box" evidence="1">
    <location>
        <begin position="1"/>
        <end position="45"/>
    </location>
</feature>
<dbReference type="EMBL" id="JAAMPC010000009">
    <property type="protein sequence ID" value="KAG2292346.1"/>
    <property type="molecule type" value="Genomic_DNA"/>
</dbReference>
<dbReference type="OrthoDB" id="1111126at2759"/>
<accession>A0A8X7RQ86</accession>
<dbReference type="Proteomes" id="UP000886595">
    <property type="component" value="Unassembled WGS sequence"/>
</dbReference>
<evidence type="ECO:0000259" key="1">
    <source>
        <dbReference type="PROSITE" id="PS50181"/>
    </source>
</evidence>
<dbReference type="SUPFAM" id="SSF81383">
    <property type="entry name" value="F-box domain"/>
    <property type="match status" value="1"/>
</dbReference>
<reference evidence="2 3" key="1">
    <citation type="submission" date="2020-02" db="EMBL/GenBank/DDBJ databases">
        <authorList>
            <person name="Ma Q."/>
            <person name="Huang Y."/>
            <person name="Song X."/>
            <person name="Pei D."/>
        </authorList>
    </citation>
    <scope>NUCLEOTIDE SEQUENCE [LARGE SCALE GENOMIC DNA]</scope>
    <source>
        <strain evidence="2">Sxm20200214</strain>
        <tissue evidence="2">Leaf</tissue>
    </source>
</reference>
<protein>
    <recommendedName>
        <fullName evidence="1">F-box domain-containing protein</fullName>
    </recommendedName>
</protein>
<dbReference type="Gene3D" id="1.20.1280.50">
    <property type="match status" value="1"/>
</dbReference>
<dbReference type="AlphaFoldDB" id="A0A8X7RQ86"/>
<dbReference type="CDD" id="cd22157">
    <property type="entry name" value="F-box_AtFBW1-like"/>
    <property type="match status" value="1"/>
</dbReference>
<dbReference type="PANTHER" id="PTHR31672">
    <property type="entry name" value="BNACNNG10540D PROTEIN"/>
    <property type="match status" value="1"/>
</dbReference>
<dbReference type="PROSITE" id="PS50181">
    <property type="entry name" value="FBOX"/>
    <property type="match status" value="1"/>
</dbReference>
<dbReference type="InterPro" id="IPR036047">
    <property type="entry name" value="F-box-like_dom_sf"/>
</dbReference>
<gene>
    <name evidence="2" type="ORF">Bca52824_039015</name>
</gene>
<dbReference type="SMART" id="SM00256">
    <property type="entry name" value="FBOX"/>
    <property type="match status" value="1"/>
</dbReference>
<organism evidence="2 3">
    <name type="scientific">Brassica carinata</name>
    <name type="common">Ethiopian mustard</name>
    <name type="synonym">Abyssinian cabbage</name>
    <dbReference type="NCBI Taxonomy" id="52824"/>
    <lineage>
        <taxon>Eukaryota</taxon>
        <taxon>Viridiplantae</taxon>
        <taxon>Streptophyta</taxon>
        <taxon>Embryophyta</taxon>
        <taxon>Tracheophyta</taxon>
        <taxon>Spermatophyta</taxon>
        <taxon>Magnoliopsida</taxon>
        <taxon>eudicotyledons</taxon>
        <taxon>Gunneridae</taxon>
        <taxon>Pentapetalae</taxon>
        <taxon>rosids</taxon>
        <taxon>malvids</taxon>
        <taxon>Brassicales</taxon>
        <taxon>Brassicaceae</taxon>
        <taxon>Brassiceae</taxon>
        <taxon>Brassica</taxon>
    </lineage>
</organism>
<sequence>MMMEWLHHDVVELILERLPVKSLLRFKSVSKQWKSTIESRSFQERQLKRKGQESGRDPDVLMVSASTDESLRTPVLGSSFSSVKIPTPWDKEKATTLYSVSNNRCDGLVCLYHPFESGYVVNPATRWYHPLPPCQLQQLMISQGESYFKLEHGLFKLGFGKDIISSSTYKPVWAIQLFRDRP</sequence>
<evidence type="ECO:0000313" key="2">
    <source>
        <dbReference type="EMBL" id="KAG2292346.1"/>
    </source>
</evidence>
<comment type="caution">
    <text evidence="2">The sequence shown here is derived from an EMBL/GenBank/DDBJ whole genome shotgun (WGS) entry which is preliminary data.</text>
</comment>
<dbReference type="Pfam" id="PF00646">
    <property type="entry name" value="F-box"/>
    <property type="match status" value="1"/>
</dbReference>
<dbReference type="InterPro" id="IPR001810">
    <property type="entry name" value="F-box_dom"/>
</dbReference>
<evidence type="ECO:0000313" key="3">
    <source>
        <dbReference type="Proteomes" id="UP000886595"/>
    </source>
</evidence>
<name>A0A8X7RQ86_BRACI</name>
<keyword evidence="3" id="KW-1185">Reference proteome</keyword>
<proteinExistence type="predicted"/>
<dbReference type="InterPro" id="IPR050796">
    <property type="entry name" value="SCF_F-box_component"/>
</dbReference>